<gene>
    <name evidence="2" type="ORF">AAFF_G00123640</name>
</gene>
<protein>
    <submittedName>
        <fullName evidence="2">Uncharacterized protein</fullName>
    </submittedName>
</protein>
<feature type="region of interest" description="Disordered" evidence="1">
    <location>
        <begin position="41"/>
        <end position="60"/>
    </location>
</feature>
<organism evidence="2 3">
    <name type="scientific">Aldrovandia affinis</name>
    <dbReference type="NCBI Taxonomy" id="143900"/>
    <lineage>
        <taxon>Eukaryota</taxon>
        <taxon>Metazoa</taxon>
        <taxon>Chordata</taxon>
        <taxon>Craniata</taxon>
        <taxon>Vertebrata</taxon>
        <taxon>Euteleostomi</taxon>
        <taxon>Actinopterygii</taxon>
        <taxon>Neopterygii</taxon>
        <taxon>Teleostei</taxon>
        <taxon>Notacanthiformes</taxon>
        <taxon>Halosauridae</taxon>
        <taxon>Aldrovandia</taxon>
    </lineage>
</organism>
<accession>A0AAD7WA57</accession>
<reference evidence="2" key="1">
    <citation type="journal article" date="2023" name="Science">
        <title>Genome structures resolve the early diversification of teleost fishes.</title>
        <authorList>
            <person name="Parey E."/>
            <person name="Louis A."/>
            <person name="Montfort J."/>
            <person name="Bouchez O."/>
            <person name="Roques C."/>
            <person name="Iampietro C."/>
            <person name="Lluch J."/>
            <person name="Castinel A."/>
            <person name="Donnadieu C."/>
            <person name="Desvignes T."/>
            <person name="Floi Bucao C."/>
            <person name="Jouanno E."/>
            <person name="Wen M."/>
            <person name="Mejri S."/>
            <person name="Dirks R."/>
            <person name="Jansen H."/>
            <person name="Henkel C."/>
            <person name="Chen W.J."/>
            <person name="Zahm M."/>
            <person name="Cabau C."/>
            <person name="Klopp C."/>
            <person name="Thompson A.W."/>
            <person name="Robinson-Rechavi M."/>
            <person name="Braasch I."/>
            <person name="Lecointre G."/>
            <person name="Bobe J."/>
            <person name="Postlethwait J.H."/>
            <person name="Berthelot C."/>
            <person name="Roest Crollius H."/>
            <person name="Guiguen Y."/>
        </authorList>
    </citation>
    <scope>NUCLEOTIDE SEQUENCE</scope>
    <source>
        <strain evidence="2">NC1722</strain>
    </source>
</reference>
<name>A0AAD7WA57_9TELE</name>
<evidence type="ECO:0000313" key="3">
    <source>
        <dbReference type="Proteomes" id="UP001221898"/>
    </source>
</evidence>
<proteinExistence type="predicted"/>
<evidence type="ECO:0000256" key="1">
    <source>
        <dbReference type="SAM" id="MobiDB-lite"/>
    </source>
</evidence>
<dbReference type="AlphaFoldDB" id="A0AAD7WA57"/>
<keyword evidence="3" id="KW-1185">Reference proteome</keyword>
<sequence>MELCPLPAACPPLPRSEDPLCPLCPHVQMPRQLPRIQIQIQGDAEASGPQGGSNPQREGLELTVRRLRHSLMRGAVTWNNPGLEKSLRLREISLTHEE</sequence>
<dbReference type="Proteomes" id="UP001221898">
    <property type="component" value="Unassembled WGS sequence"/>
</dbReference>
<dbReference type="EMBL" id="JAINUG010000186">
    <property type="protein sequence ID" value="KAJ8389158.1"/>
    <property type="molecule type" value="Genomic_DNA"/>
</dbReference>
<comment type="caution">
    <text evidence="2">The sequence shown here is derived from an EMBL/GenBank/DDBJ whole genome shotgun (WGS) entry which is preliminary data.</text>
</comment>
<evidence type="ECO:0000313" key="2">
    <source>
        <dbReference type="EMBL" id="KAJ8389158.1"/>
    </source>
</evidence>